<evidence type="ECO:0000256" key="4">
    <source>
        <dbReference type="ARBA" id="ARBA00022989"/>
    </source>
</evidence>
<evidence type="ECO:0000256" key="2">
    <source>
        <dbReference type="ARBA" id="ARBA00006840"/>
    </source>
</evidence>
<dbReference type="InterPro" id="IPR000301">
    <property type="entry name" value="Tetraspanin_animals"/>
</dbReference>
<comment type="subcellular location">
    <subcellularLocation>
        <location evidence="1 6">Membrane</location>
        <topology evidence="1 6">Multi-pass membrane protein</topology>
    </subcellularLocation>
</comment>
<keyword evidence="5 6" id="KW-0472">Membrane</keyword>
<evidence type="ECO:0000313" key="8">
    <source>
        <dbReference type="Proteomes" id="UP000076420"/>
    </source>
</evidence>
<dbReference type="Proteomes" id="UP000076420">
    <property type="component" value="Unassembled WGS sequence"/>
</dbReference>
<protein>
    <recommendedName>
        <fullName evidence="6">Tetraspanin</fullName>
    </recommendedName>
</protein>
<dbReference type="GO" id="GO:0005886">
    <property type="term" value="C:plasma membrane"/>
    <property type="evidence" value="ECO:0007669"/>
    <property type="project" value="TreeGrafter"/>
</dbReference>
<evidence type="ECO:0000256" key="5">
    <source>
        <dbReference type="ARBA" id="ARBA00023136"/>
    </source>
</evidence>
<dbReference type="VEuPathDB" id="VectorBase:BGLAX_043975"/>
<feature type="transmembrane region" description="Helical" evidence="6">
    <location>
        <begin position="12"/>
        <end position="35"/>
    </location>
</feature>
<dbReference type="KEGG" id="bgt:106059704"/>
<evidence type="ECO:0000256" key="6">
    <source>
        <dbReference type="RuleBase" id="RU361218"/>
    </source>
</evidence>
<dbReference type="OrthoDB" id="438211at2759"/>
<dbReference type="InterPro" id="IPR008952">
    <property type="entry name" value="Tetraspanin_EC2_sf"/>
</dbReference>
<feature type="transmembrane region" description="Helical" evidence="6">
    <location>
        <begin position="90"/>
        <end position="112"/>
    </location>
</feature>
<dbReference type="Gene3D" id="1.10.1450.10">
    <property type="entry name" value="Tetraspanin"/>
    <property type="match status" value="1"/>
</dbReference>
<keyword evidence="4 6" id="KW-1133">Transmembrane helix</keyword>
<comment type="similarity">
    <text evidence="2 6">Belongs to the tetraspanin (TM4SF) family.</text>
</comment>
<dbReference type="VEuPathDB" id="VectorBase:BGLB027050"/>
<accession>A0A2C9L4V3</accession>
<dbReference type="STRING" id="6526.A0A2C9L4V3"/>
<evidence type="ECO:0000256" key="1">
    <source>
        <dbReference type="ARBA" id="ARBA00004141"/>
    </source>
</evidence>
<dbReference type="PRINTS" id="PR00259">
    <property type="entry name" value="TMFOUR"/>
</dbReference>
<proteinExistence type="inferred from homology"/>
<dbReference type="EnsemblMetazoa" id="BGLB027050-RA">
    <property type="protein sequence ID" value="BGLB027050-PA"/>
    <property type="gene ID" value="BGLB027050"/>
</dbReference>
<dbReference type="RefSeq" id="XP_013072852.2">
    <property type="nucleotide sequence ID" value="XM_013217398.2"/>
</dbReference>
<dbReference type="PANTHER" id="PTHR19282">
    <property type="entry name" value="TETRASPANIN"/>
    <property type="match status" value="1"/>
</dbReference>
<feature type="transmembrane region" description="Helical" evidence="6">
    <location>
        <begin position="55"/>
        <end position="78"/>
    </location>
</feature>
<reference evidence="7" key="1">
    <citation type="submission" date="2020-05" db="UniProtKB">
        <authorList>
            <consortium name="EnsemblMetazoa"/>
        </authorList>
    </citation>
    <scope>IDENTIFICATION</scope>
    <source>
        <strain evidence="7">BB02</strain>
    </source>
</reference>
<organism evidence="7 8">
    <name type="scientific">Biomphalaria glabrata</name>
    <name type="common">Bloodfluke planorb</name>
    <name type="synonym">Freshwater snail</name>
    <dbReference type="NCBI Taxonomy" id="6526"/>
    <lineage>
        <taxon>Eukaryota</taxon>
        <taxon>Metazoa</taxon>
        <taxon>Spiralia</taxon>
        <taxon>Lophotrochozoa</taxon>
        <taxon>Mollusca</taxon>
        <taxon>Gastropoda</taxon>
        <taxon>Heterobranchia</taxon>
        <taxon>Euthyneura</taxon>
        <taxon>Panpulmonata</taxon>
        <taxon>Hygrophila</taxon>
        <taxon>Lymnaeoidea</taxon>
        <taxon>Planorbidae</taxon>
        <taxon>Biomphalaria</taxon>
    </lineage>
</organism>
<dbReference type="InterPro" id="IPR018499">
    <property type="entry name" value="Tetraspanin/Peripherin"/>
</dbReference>
<dbReference type="PANTHER" id="PTHR19282:SF477">
    <property type="entry name" value="TETRASPANIN"/>
    <property type="match status" value="1"/>
</dbReference>
<dbReference type="AlphaFoldDB" id="A0A2C9L4V3"/>
<dbReference type="SUPFAM" id="SSF48652">
    <property type="entry name" value="Tetraspanin"/>
    <property type="match status" value="1"/>
</dbReference>
<evidence type="ECO:0000256" key="3">
    <source>
        <dbReference type="ARBA" id="ARBA00022692"/>
    </source>
</evidence>
<feature type="transmembrane region" description="Helical" evidence="6">
    <location>
        <begin position="256"/>
        <end position="279"/>
    </location>
</feature>
<dbReference type="PIRSF" id="PIRSF002419">
    <property type="entry name" value="Tetraspanin"/>
    <property type="match status" value="1"/>
</dbReference>
<name>A0A2C9L4V3_BIOGL</name>
<sequence>MPLDGLGNRLMKYILVGFNIFVLIMGATTIGLGVWATSSEYGASEMKLVSGEELYHAACTIVLVGGSVMSLISLAGCLGGLLESKPVLGLYLFFMMIILLLFLVCAILGFFFKENFEAKLSQHMKSSLTDQFYVNYTTDSSNKLATDIWNKLQKEFQCCGVSGGLKSSWSWCLYQRSKWFHNQDAPAMSRDYVPESCCNVSITNLTECQKLQPSAGSLIIPVQKEPSMVTDVNPALYHRGCYDAVKESISQNTITIASIVLVCIVITVLCIMLATCVCMEIRQYNYIV</sequence>
<evidence type="ECO:0000313" key="7">
    <source>
        <dbReference type="EnsemblMetazoa" id="BGLB027050-PA"/>
    </source>
</evidence>
<keyword evidence="3 6" id="KW-0812">Transmembrane</keyword>
<dbReference type="Pfam" id="PF00335">
    <property type="entry name" value="Tetraspanin"/>
    <property type="match status" value="1"/>
</dbReference>
<gene>
    <name evidence="7" type="primary">106059704</name>
</gene>